<evidence type="ECO:0000313" key="1">
    <source>
        <dbReference type="Proteomes" id="UP000887566"/>
    </source>
</evidence>
<sequence>MSLLPFEVDKRTIVEVEAVRTYNTANQWRATAVKRAKNHQDSNSSPEIKFSAISQLLCTASRCKTADMLIDQMQPRNVFAGASDLWTFVNSNPQLFSTRADLICMRSVEHIESFVQLVNALGPGSFSLSLLGDTLIDECKQFWMSAYGFDQRNRLFGFLYDHIELFEVLIEFPDPLHNEIKLSGTPYLPTLVQLEDMKAAQDIKISPAPSSLSLTEEVMMRTSDCETISDEDESEVEATAGYSCINDAPVAAYIQCGDVESIYYFVSRRHNATYPTYTNNSAKKIKFFYKKKIIY</sequence>
<dbReference type="Proteomes" id="UP000887566">
    <property type="component" value="Unplaced"/>
</dbReference>
<reference evidence="2" key="1">
    <citation type="submission" date="2022-11" db="UniProtKB">
        <authorList>
            <consortium name="WormBaseParasite"/>
        </authorList>
    </citation>
    <scope>IDENTIFICATION</scope>
</reference>
<proteinExistence type="predicted"/>
<organism evidence="1 2">
    <name type="scientific">Plectus sambesii</name>
    <dbReference type="NCBI Taxonomy" id="2011161"/>
    <lineage>
        <taxon>Eukaryota</taxon>
        <taxon>Metazoa</taxon>
        <taxon>Ecdysozoa</taxon>
        <taxon>Nematoda</taxon>
        <taxon>Chromadorea</taxon>
        <taxon>Plectida</taxon>
        <taxon>Plectina</taxon>
        <taxon>Plectoidea</taxon>
        <taxon>Plectidae</taxon>
        <taxon>Plectus</taxon>
    </lineage>
</organism>
<accession>A0A914VQB4</accession>
<name>A0A914VQB4_9BILA</name>
<evidence type="ECO:0000313" key="2">
    <source>
        <dbReference type="WBParaSite" id="PSAMB.scaffold225size64089.g3529.t1"/>
    </source>
</evidence>
<dbReference type="WBParaSite" id="PSAMB.scaffold225size64089.g3529.t1">
    <property type="protein sequence ID" value="PSAMB.scaffold225size64089.g3529.t1"/>
    <property type="gene ID" value="PSAMB.scaffold225size64089.g3529"/>
</dbReference>
<dbReference type="AlphaFoldDB" id="A0A914VQB4"/>
<keyword evidence="1" id="KW-1185">Reference proteome</keyword>
<protein>
    <submittedName>
        <fullName evidence="2">Uncharacterized protein</fullName>
    </submittedName>
</protein>